<feature type="region of interest" description="Disordered" evidence="1">
    <location>
        <begin position="420"/>
        <end position="476"/>
    </location>
</feature>
<gene>
    <name evidence="2" type="ORF">PR003_g26635</name>
</gene>
<feature type="compositionally biased region" description="Polar residues" evidence="1">
    <location>
        <begin position="302"/>
        <end position="314"/>
    </location>
</feature>
<feature type="compositionally biased region" description="Low complexity" evidence="1">
    <location>
        <begin position="425"/>
        <end position="436"/>
    </location>
</feature>
<dbReference type="EMBL" id="QXFT01003494">
    <property type="protein sequence ID" value="KAE9285265.1"/>
    <property type="molecule type" value="Genomic_DNA"/>
</dbReference>
<feature type="region of interest" description="Disordered" evidence="1">
    <location>
        <begin position="299"/>
        <end position="352"/>
    </location>
</feature>
<feature type="compositionally biased region" description="Basic residues" evidence="1">
    <location>
        <begin position="331"/>
        <end position="343"/>
    </location>
</feature>
<feature type="region of interest" description="Disordered" evidence="1">
    <location>
        <begin position="382"/>
        <end position="403"/>
    </location>
</feature>
<protein>
    <recommendedName>
        <fullName evidence="4">CCHC-type domain-containing protein</fullName>
    </recommendedName>
</protein>
<evidence type="ECO:0008006" key="4">
    <source>
        <dbReference type="Google" id="ProtNLM"/>
    </source>
</evidence>
<name>A0A6A4C5P4_9STRA</name>
<reference evidence="2 3" key="1">
    <citation type="submission" date="2018-08" db="EMBL/GenBank/DDBJ databases">
        <title>Genomic investigation of the strawberry pathogen Phytophthora fragariae indicates pathogenicity is determined by transcriptional variation in three key races.</title>
        <authorList>
            <person name="Adams T.M."/>
            <person name="Armitage A.D."/>
            <person name="Sobczyk M.K."/>
            <person name="Bates H.J."/>
            <person name="Dunwell J.M."/>
            <person name="Nellist C.F."/>
            <person name="Harrison R.J."/>
        </authorList>
    </citation>
    <scope>NUCLEOTIDE SEQUENCE [LARGE SCALE GENOMIC DNA]</scope>
    <source>
        <strain evidence="2 3">SCRP333</strain>
    </source>
</reference>
<keyword evidence="3" id="KW-1185">Reference proteome</keyword>
<evidence type="ECO:0000313" key="3">
    <source>
        <dbReference type="Proteomes" id="UP000434957"/>
    </source>
</evidence>
<feature type="compositionally biased region" description="Pro residues" evidence="1">
    <location>
        <begin position="496"/>
        <end position="513"/>
    </location>
</feature>
<feature type="region of interest" description="Disordered" evidence="1">
    <location>
        <begin position="1"/>
        <end position="47"/>
    </location>
</feature>
<feature type="compositionally biased region" description="Polar residues" evidence="1">
    <location>
        <begin position="1"/>
        <end position="12"/>
    </location>
</feature>
<feature type="region of interest" description="Disordered" evidence="1">
    <location>
        <begin position="496"/>
        <end position="522"/>
    </location>
</feature>
<feature type="compositionally biased region" description="Polar residues" evidence="1">
    <location>
        <begin position="87"/>
        <end position="101"/>
    </location>
</feature>
<evidence type="ECO:0000256" key="1">
    <source>
        <dbReference type="SAM" id="MobiDB-lite"/>
    </source>
</evidence>
<proteinExistence type="predicted"/>
<dbReference type="AlphaFoldDB" id="A0A6A4C5P4"/>
<sequence>MSPTRAGQSQSPAPGVDDTAREVSTNEGQAGSPLDENAIAANDGSLSRSDAERLIRTLVGIQGGRSLAEALFEGLRDLHSAPHPANSAETLPVSNLSPSQTSRDDPRDLPPMDNMNPGGRYDDKELAQHTKALVSSPPIKLPKLQSKSDYKSWRSEVPLHFDTRMLGAITYGTERYDEAEGLRRAKYHEWFEARKNKVFSALALLLSVDLRTTFKIDDIRDNMDAAALLFTRITQHFEAGDGIYPDYLLQELVTRRLKSGETVTAYVDDVARKINNHDHRSLKLAEAVQRLRVVEHQREQLRGQTGQSASQALKVSQVSAGQGQGQGQGASRKRCKQQRKRSKNVADKKQKTNCANCGGNGHWYSECTANTGIPLRPDLAEKDKARKQRQKKAPSSLVTYVSQTDSGAATRSQFAGLSLCGGQGTSDTDGQTSGTTPIYQDQPPSPTYSPTSKAESDDEDDHPATGNVPSTPQQLQLQPTIPDRQVQHVATPAVQPAPPAVQPTPPAVQPAPPATQLAAPAAVQSQWEGTRLLGPPPSWESLFYYVGQ</sequence>
<feature type="region of interest" description="Disordered" evidence="1">
    <location>
        <begin position="81"/>
        <end position="122"/>
    </location>
</feature>
<organism evidence="2 3">
    <name type="scientific">Phytophthora rubi</name>
    <dbReference type="NCBI Taxonomy" id="129364"/>
    <lineage>
        <taxon>Eukaryota</taxon>
        <taxon>Sar</taxon>
        <taxon>Stramenopiles</taxon>
        <taxon>Oomycota</taxon>
        <taxon>Peronosporomycetes</taxon>
        <taxon>Peronosporales</taxon>
        <taxon>Peronosporaceae</taxon>
        <taxon>Phytophthora</taxon>
    </lineage>
</organism>
<accession>A0A6A4C5P4</accession>
<dbReference type="Proteomes" id="UP000434957">
    <property type="component" value="Unassembled WGS sequence"/>
</dbReference>
<evidence type="ECO:0000313" key="2">
    <source>
        <dbReference type="EMBL" id="KAE9285265.1"/>
    </source>
</evidence>
<comment type="caution">
    <text evidence="2">The sequence shown here is derived from an EMBL/GenBank/DDBJ whole genome shotgun (WGS) entry which is preliminary data.</text>
</comment>